<evidence type="ECO:0000313" key="2">
    <source>
        <dbReference type="Proteomes" id="UP000467132"/>
    </source>
</evidence>
<dbReference type="RefSeq" id="WP_160198061.1">
    <property type="nucleotide sequence ID" value="NZ_QXXA01000013.1"/>
</dbReference>
<reference evidence="1 2" key="1">
    <citation type="submission" date="2018-08" db="EMBL/GenBank/DDBJ databases">
        <title>Murine metabolic-syndrome-specific gut microbial biobank.</title>
        <authorList>
            <person name="Liu C."/>
        </authorList>
    </citation>
    <scope>NUCLEOTIDE SEQUENCE [LARGE SCALE GENOMIC DNA]</scope>
    <source>
        <strain evidence="1 2">583</strain>
    </source>
</reference>
<keyword evidence="2" id="KW-1185">Reference proteome</keyword>
<comment type="caution">
    <text evidence="1">The sequence shown here is derived from an EMBL/GenBank/DDBJ whole genome shotgun (WGS) entry which is preliminary data.</text>
</comment>
<dbReference type="OrthoDB" id="10017120at2"/>
<accession>A0A845QZ56</accession>
<name>A0A845QZ56_9CLOT</name>
<dbReference type="AlphaFoldDB" id="A0A845QZ56"/>
<organism evidence="1 2">
    <name type="scientific">Senegalia massiliensis</name>
    <dbReference type="NCBI Taxonomy" id="1720316"/>
    <lineage>
        <taxon>Bacteria</taxon>
        <taxon>Bacillati</taxon>
        <taxon>Bacillota</taxon>
        <taxon>Clostridia</taxon>
        <taxon>Eubacteriales</taxon>
        <taxon>Clostridiaceae</taxon>
        <taxon>Senegalia</taxon>
    </lineage>
</organism>
<proteinExistence type="predicted"/>
<evidence type="ECO:0000313" key="1">
    <source>
        <dbReference type="EMBL" id="NBI07591.1"/>
    </source>
</evidence>
<dbReference type="SUPFAM" id="SSF52540">
    <property type="entry name" value="P-loop containing nucleoside triphosphate hydrolases"/>
    <property type="match status" value="1"/>
</dbReference>
<gene>
    <name evidence="1" type="ORF">D3Z33_12085</name>
</gene>
<protein>
    <submittedName>
        <fullName evidence="1">Uncharacterized protein</fullName>
    </submittedName>
</protein>
<dbReference type="Gene3D" id="3.40.50.300">
    <property type="entry name" value="P-loop containing nucleotide triphosphate hydrolases"/>
    <property type="match status" value="1"/>
</dbReference>
<sequence>MKILFGLNQSANNDIEEQIKKAYYEMTEKTFEYKSEYYFGGIWEELKNEYNILILKEDLEDNSIPKSDLDELTDVYKDLKIIYIVNDAHKNDDYIKYVFNLGIYNVLYKSDLTLRNIVELIEKNRSKKDAKIYMDITEVEILDSENANIVKDRELQTIIINLTNDLNTSEEVFLNSYVEIQDQYNDQQNLYLLTKLPKEIMEKLLNSDNEYFHMHYKRYKILNGEYEKEDDENKKSNTNRNIKTFFSTKDGEKNKVKTNTVTKTITKIEKEYIRDLPKDYKKIVGFVGNRKVGTTTIIDLIAKTLAKEGKKVSVLDITNNQTLFYIKCWGDESITDYQKNSLRFLEEGENHSIKIDENYNLYTMVGNSKKEQYKFDFYNAIETIRYDNDVILIDLNFKSNYQWLKYGVSDLYVVNDLNVINMIETKDYIKTLVKSGVNEKKIKLIVNKYINSKVNEKDILATLTDPILDLENDDSNNKLSINANIFKVDFEVDNYIKLLNSYLIMDNEVKIDSKIVEQIKVICNEIHHISESKKKFNIKKLIPFVK</sequence>
<dbReference type="Proteomes" id="UP000467132">
    <property type="component" value="Unassembled WGS sequence"/>
</dbReference>
<dbReference type="InterPro" id="IPR027417">
    <property type="entry name" value="P-loop_NTPase"/>
</dbReference>
<dbReference type="EMBL" id="QXXA01000013">
    <property type="protein sequence ID" value="NBI07591.1"/>
    <property type="molecule type" value="Genomic_DNA"/>
</dbReference>